<evidence type="ECO:0000256" key="8">
    <source>
        <dbReference type="ARBA" id="ARBA00022982"/>
    </source>
</evidence>
<gene>
    <name evidence="13" type="ORF">CO192_12860</name>
    <name evidence="14" type="ORF">EAO82_00350</name>
</gene>
<dbReference type="EMBL" id="CP033116">
    <property type="protein sequence ID" value="QFY54965.1"/>
    <property type="molecule type" value="Genomic_DNA"/>
</dbReference>
<proteinExistence type="inferred from homology"/>
<name>A0AA91U1T1_9GAMM</name>
<evidence type="ECO:0000256" key="10">
    <source>
        <dbReference type="RuleBase" id="RU003820"/>
    </source>
</evidence>
<dbReference type="RefSeq" id="WP_096346982.1">
    <property type="nucleotide sequence ID" value="NZ_CP033116.1"/>
</dbReference>
<dbReference type="EMBL" id="NWMT01000151">
    <property type="protein sequence ID" value="PCC98977.1"/>
    <property type="molecule type" value="Genomic_DNA"/>
</dbReference>
<dbReference type="GO" id="GO:0005737">
    <property type="term" value="C:cytoplasm"/>
    <property type="evidence" value="ECO:0007669"/>
    <property type="project" value="UniProtKB-SubCell"/>
</dbReference>
<evidence type="ECO:0000256" key="1">
    <source>
        <dbReference type="ARBA" id="ARBA00001965"/>
    </source>
</evidence>
<evidence type="ECO:0000259" key="12">
    <source>
        <dbReference type="PROSITE" id="PS50903"/>
    </source>
</evidence>
<dbReference type="PANTHER" id="PTHR47627">
    <property type="entry name" value="RUBREDOXIN"/>
    <property type="match status" value="1"/>
</dbReference>
<dbReference type="PROSITE" id="PS50903">
    <property type="entry name" value="RUBREDOXIN_LIKE"/>
    <property type="match status" value="2"/>
</dbReference>
<evidence type="ECO:0000313" key="13">
    <source>
        <dbReference type="EMBL" id="PCC98977.1"/>
    </source>
</evidence>
<dbReference type="Proteomes" id="UP000344571">
    <property type="component" value="Chromosome"/>
</dbReference>
<comment type="subcellular location">
    <subcellularLocation>
        <location evidence="3">Cytoplasm</location>
    </subcellularLocation>
</comment>
<evidence type="ECO:0000256" key="3">
    <source>
        <dbReference type="ARBA" id="ARBA00004496"/>
    </source>
</evidence>
<reference evidence="14 16" key="2">
    <citation type="submission" date="2018-10" db="EMBL/GenBank/DDBJ databases">
        <title>Complete genome sequence of Pseudomonas pelagia strain Kongs-67.</title>
        <authorList>
            <person name="Sinha R.K."/>
            <person name="Krishnan K."/>
        </authorList>
    </citation>
    <scope>NUCLEOTIDE SEQUENCE [LARGE SCALE GENOMIC DNA]</scope>
    <source>
        <strain evidence="14 16">Kongs-67</strain>
    </source>
</reference>
<dbReference type="PRINTS" id="PR00163">
    <property type="entry name" value="RUBREDOXIN"/>
</dbReference>
<keyword evidence="8 10" id="KW-0249">Electron transport</keyword>
<dbReference type="FunFam" id="2.20.28.10:FF:000001">
    <property type="entry name" value="Rubredoxin"/>
    <property type="match status" value="1"/>
</dbReference>
<comment type="pathway">
    <text evidence="4">Hydrocarbon metabolism; alkane degradation.</text>
</comment>
<keyword evidence="7 10" id="KW-0479">Metal-binding</keyword>
<dbReference type="Proteomes" id="UP000243750">
    <property type="component" value="Unassembled WGS sequence"/>
</dbReference>
<dbReference type="Pfam" id="PF00301">
    <property type="entry name" value="Rubredoxin"/>
    <property type="match status" value="2"/>
</dbReference>
<dbReference type="CDD" id="cd00730">
    <property type="entry name" value="rubredoxin"/>
    <property type="match status" value="2"/>
</dbReference>
<evidence type="ECO:0000256" key="2">
    <source>
        <dbReference type="ARBA" id="ARBA00002792"/>
    </source>
</evidence>
<evidence type="ECO:0000256" key="5">
    <source>
        <dbReference type="ARBA" id="ARBA00005337"/>
    </source>
</evidence>
<organism evidence="13 15">
    <name type="scientific">Halopseudomonas pelagia</name>
    <dbReference type="NCBI Taxonomy" id="553151"/>
    <lineage>
        <taxon>Bacteria</taxon>
        <taxon>Pseudomonadati</taxon>
        <taxon>Pseudomonadota</taxon>
        <taxon>Gammaproteobacteria</taxon>
        <taxon>Pseudomonadales</taxon>
        <taxon>Pseudomonadaceae</taxon>
        <taxon>Halopseudomonas</taxon>
    </lineage>
</organism>
<evidence type="ECO:0000256" key="9">
    <source>
        <dbReference type="ARBA" id="ARBA00023004"/>
    </source>
</evidence>
<feature type="compositionally biased region" description="Polar residues" evidence="11">
    <location>
        <begin position="62"/>
        <end position="80"/>
    </location>
</feature>
<dbReference type="GO" id="GO:0005506">
    <property type="term" value="F:iron ion binding"/>
    <property type="evidence" value="ECO:0007669"/>
    <property type="project" value="UniProtKB-UniRule"/>
</dbReference>
<comment type="cofactor">
    <cofactor evidence="1 10">
        <name>Fe(3+)</name>
        <dbReference type="ChEBI" id="CHEBI:29034"/>
    </cofactor>
</comment>
<dbReference type="GO" id="GO:0043448">
    <property type="term" value="P:alkane catabolic process"/>
    <property type="evidence" value="ECO:0007669"/>
    <property type="project" value="TreeGrafter"/>
</dbReference>
<evidence type="ECO:0000313" key="16">
    <source>
        <dbReference type="Proteomes" id="UP000344571"/>
    </source>
</evidence>
<dbReference type="InterPro" id="IPR024934">
    <property type="entry name" value="Rubredoxin-like_dom"/>
</dbReference>
<keyword evidence="6" id="KW-0813">Transport</keyword>
<dbReference type="SUPFAM" id="SSF57802">
    <property type="entry name" value="Rubredoxin-like"/>
    <property type="match status" value="2"/>
</dbReference>
<dbReference type="InterPro" id="IPR024935">
    <property type="entry name" value="Rubredoxin_dom"/>
</dbReference>
<feature type="domain" description="Rubredoxin-like" evidence="12">
    <location>
        <begin position="119"/>
        <end position="170"/>
    </location>
</feature>
<dbReference type="PANTHER" id="PTHR47627:SF1">
    <property type="entry name" value="RUBREDOXIN-1-RELATED"/>
    <property type="match status" value="1"/>
</dbReference>
<evidence type="ECO:0000256" key="6">
    <source>
        <dbReference type="ARBA" id="ARBA00022448"/>
    </source>
</evidence>
<feature type="compositionally biased region" description="Basic residues" evidence="11">
    <location>
        <begin position="92"/>
        <end position="102"/>
    </location>
</feature>
<evidence type="ECO:0000256" key="7">
    <source>
        <dbReference type="ARBA" id="ARBA00022723"/>
    </source>
</evidence>
<feature type="domain" description="Rubredoxin-like" evidence="12">
    <location>
        <begin position="1"/>
        <end position="53"/>
    </location>
</feature>
<dbReference type="InterPro" id="IPR018527">
    <property type="entry name" value="Rubredoxin_Fe_BS"/>
</dbReference>
<reference evidence="13 15" key="1">
    <citation type="submission" date="2017-09" db="EMBL/GenBank/DDBJ databases">
        <title>Bacterial and phytoplankton interrelationship in Kongsfjorden, an Arctic fjord.</title>
        <authorList>
            <person name="Sinha R."/>
            <person name="Krishnan K."/>
        </authorList>
    </citation>
    <scope>NUCLEOTIDE SEQUENCE [LARGE SCALE GENOMIC DNA]</scope>
    <source>
        <strain evidence="13 15">58</strain>
    </source>
</reference>
<sequence>MAKYQCPDCGYVYAEVVGDPREGFPAGTTWGKIPEDWSCPDCAVRDKVDFVAVQEANSELSVSSTNTAVRLASQVKTEGGSQKETDRSTPSAKHKTKPKSKPKPTSLKWSKDSTQKNTYRKWVCITCGHIYDEYLGDEAEGFPPGTRFEDIPDDWCCPDCGATKEDYVLYED</sequence>
<accession>A0AA91U1T1</accession>
<evidence type="ECO:0000256" key="11">
    <source>
        <dbReference type="SAM" id="MobiDB-lite"/>
    </source>
</evidence>
<keyword evidence="16" id="KW-1185">Reference proteome</keyword>
<comment type="function">
    <text evidence="2">Involved in the hydrocarbon hydroxylating system, which transfers electrons from NADH to rubredoxin reductase and then through rubredoxin to alkane 1 monooxygenase.</text>
</comment>
<evidence type="ECO:0000256" key="4">
    <source>
        <dbReference type="ARBA" id="ARBA00004933"/>
    </source>
</evidence>
<dbReference type="GO" id="GO:0009055">
    <property type="term" value="F:electron transfer activity"/>
    <property type="evidence" value="ECO:0007669"/>
    <property type="project" value="TreeGrafter"/>
</dbReference>
<feature type="region of interest" description="Disordered" evidence="11">
    <location>
        <begin position="62"/>
        <end position="112"/>
    </location>
</feature>
<dbReference type="Gene3D" id="2.20.28.10">
    <property type="match status" value="2"/>
</dbReference>
<keyword evidence="9 10" id="KW-0408">Iron</keyword>
<comment type="similarity">
    <text evidence="5 10">Belongs to the rubredoxin family.</text>
</comment>
<protein>
    <recommendedName>
        <fullName evidence="10">Rubredoxin</fullName>
    </recommendedName>
</protein>
<evidence type="ECO:0000313" key="15">
    <source>
        <dbReference type="Proteomes" id="UP000243750"/>
    </source>
</evidence>
<dbReference type="PROSITE" id="PS00202">
    <property type="entry name" value="RUBREDOXIN"/>
    <property type="match status" value="2"/>
</dbReference>
<evidence type="ECO:0000313" key="14">
    <source>
        <dbReference type="EMBL" id="QFY54965.1"/>
    </source>
</evidence>
<dbReference type="AlphaFoldDB" id="A0AA91U1T1"/>
<dbReference type="InterPro" id="IPR050526">
    <property type="entry name" value="Rubredoxin_ET"/>
</dbReference>